<feature type="compositionally biased region" description="Basic and acidic residues" evidence="5">
    <location>
        <begin position="123"/>
        <end position="202"/>
    </location>
</feature>
<organism evidence="7 8">
    <name type="scientific">Sporosarcina saromensis</name>
    <dbReference type="NCBI Taxonomy" id="359365"/>
    <lineage>
        <taxon>Bacteria</taxon>
        <taxon>Bacillati</taxon>
        <taxon>Bacillota</taxon>
        <taxon>Bacilli</taxon>
        <taxon>Bacillales</taxon>
        <taxon>Caryophanaceae</taxon>
        <taxon>Sporosarcina</taxon>
    </lineage>
</organism>
<sequence length="372" mass="41626">MKRTKWLLFVGLVLTLIVGACGQTTKNEEAATVTDGTLSIYTTVYPLQFFTEQIGGEHVHVQSIYPAGADEHTFDPTQKDMMALADADLFFYIGLGLEGFVENAQKTLKSEHVEMIATAESISEDRLGENHHHHDEDGHDEHGEDEHGHGDDGHDEHGEDEHGHGEEGHDEHGEDEHGHDEEGHDEHSEEAHHDHDHGEFDPHVWISPTLSIELANSIKEALIAKMPEQKETFEKNYDALADQLMDLDERFADMANKAPSKTFFVSHAAFGYIANAYGLNQVAIAGLNSQSEPSQKELTKIVDQAKEENIQYVLFEQNVSSKLTDVVRKEIGAESLQLHNLGVLTPEDVQNKETYFTLMERNLSVFEQALSK</sequence>
<dbReference type="InterPro" id="IPR006127">
    <property type="entry name" value="ZnuA-like"/>
</dbReference>
<accession>A0ABU4GDI6</accession>
<comment type="caution">
    <text evidence="7">The sequence shown here is derived from an EMBL/GenBank/DDBJ whole genome shotgun (WGS) entry which is preliminary data.</text>
</comment>
<dbReference type="PANTHER" id="PTHR42953:SF8">
    <property type="entry name" value="ZINT DOMAIN-CONTAINING PROTEIN"/>
    <property type="match status" value="1"/>
</dbReference>
<evidence type="ECO:0000256" key="2">
    <source>
        <dbReference type="ARBA" id="ARBA00022729"/>
    </source>
</evidence>
<dbReference type="PANTHER" id="PTHR42953">
    <property type="entry name" value="HIGH-AFFINITY ZINC UPTAKE SYSTEM PROTEIN ZNUA-RELATED"/>
    <property type="match status" value="1"/>
</dbReference>
<comment type="similarity">
    <text evidence="3">Belongs to the bacterial solute-binding protein 9 family.</text>
</comment>
<evidence type="ECO:0000313" key="7">
    <source>
        <dbReference type="EMBL" id="MDW0114986.1"/>
    </source>
</evidence>
<dbReference type="InterPro" id="IPR050492">
    <property type="entry name" value="Bact_metal-bind_prot9"/>
</dbReference>
<evidence type="ECO:0000256" key="5">
    <source>
        <dbReference type="SAM" id="MobiDB-lite"/>
    </source>
</evidence>
<evidence type="ECO:0000256" key="4">
    <source>
        <dbReference type="SAM" id="Coils"/>
    </source>
</evidence>
<dbReference type="PROSITE" id="PS51257">
    <property type="entry name" value="PROKAR_LIPOPROTEIN"/>
    <property type="match status" value="1"/>
</dbReference>
<dbReference type="Gene3D" id="3.40.50.1980">
    <property type="entry name" value="Nitrogenase molybdenum iron protein domain"/>
    <property type="match status" value="3"/>
</dbReference>
<evidence type="ECO:0000256" key="1">
    <source>
        <dbReference type="ARBA" id="ARBA00022448"/>
    </source>
</evidence>
<gene>
    <name evidence="7" type="ORF">QT711_17640</name>
</gene>
<dbReference type="PRINTS" id="PR00691">
    <property type="entry name" value="ADHESINB"/>
</dbReference>
<keyword evidence="2 6" id="KW-0732">Signal</keyword>
<feature type="coiled-coil region" evidence="4">
    <location>
        <begin position="230"/>
        <end position="257"/>
    </location>
</feature>
<dbReference type="RefSeq" id="WP_317946436.1">
    <property type="nucleotide sequence ID" value="NZ_JAUBDI010000026.1"/>
</dbReference>
<dbReference type="Pfam" id="PF01297">
    <property type="entry name" value="ZnuA"/>
    <property type="match status" value="1"/>
</dbReference>
<evidence type="ECO:0000256" key="6">
    <source>
        <dbReference type="SAM" id="SignalP"/>
    </source>
</evidence>
<protein>
    <submittedName>
        <fullName evidence="7">Zinc ABC transporter substrate-binding protein</fullName>
    </submittedName>
</protein>
<dbReference type="InterPro" id="IPR006128">
    <property type="entry name" value="Lipoprotein_PsaA-like"/>
</dbReference>
<feature type="signal peptide" evidence="6">
    <location>
        <begin position="1"/>
        <end position="22"/>
    </location>
</feature>
<keyword evidence="8" id="KW-1185">Reference proteome</keyword>
<dbReference type="Proteomes" id="UP001282284">
    <property type="component" value="Unassembled WGS sequence"/>
</dbReference>
<feature type="chain" id="PRO_5045175335" evidence="6">
    <location>
        <begin position="23"/>
        <end position="372"/>
    </location>
</feature>
<dbReference type="EMBL" id="JAUBDI010000026">
    <property type="protein sequence ID" value="MDW0114986.1"/>
    <property type="molecule type" value="Genomic_DNA"/>
</dbReference>
<dbReference type="InterPro" id="IPR006129">
    <property type="entry name" value="AdhesinB"/>
</dbReference>
<proteinExistence type="inferred from homology"/>
<keyword evidence="1 3" id="KW-0813">Transport</keyword>
<reference evidence="7 8" key="1">
    <citation type="submission" date="2023-06" db="EMBL/GenBank/DDBJ databases">
        <title>Sporosarcina sp. nov., isolated from Korean traditional fermented seafood 'Jeotgal'.</title>
        <authorList>
            <person name="Yang A.I."/>
            <person name="Shin N.-R."/>
        </authorList>
    </citation>
    <scope>NUCLEOTIDE SEQUENCE [LARGE SCALE GENOMIC DNA]</scope>
    <source>
        <strain evidence="7 8">KCTC13119</strain>
    </source>
</reference>
<feature type="region of interest" description="Disordered" evidence="5">
    <location>
        <begin position="122"/>
        <end position="202"/>
    </location>
</feature>
<dbReference type="SUPFAM" id="SSF53807">
    <property type="entry name" value="Helical backbone' metal receptor"/>
    <property type="match status" value="1"/>
</dbReference>
<dbReference type="PRINTS" id="PR00690">
    <property type="entry name" value="ADHESNFAMILY"/>
</dbReference>
<evidence type="ECO:0000313" key="8">
    <source>
        <dbReference type="Proteomes" id="UP001282284"/>
    </source>
</evidence>
<name>A0ABU4GDI6_9BACL</name>
<keyword evidence="4" id="KW-0175">Coiled coil</keyword>
<evidence type="ECO:0000256" key="3">
    <source>
        <dbReference type="RuleBase" id="RU003512"/>
    </source>
</evidence>